<dbReference type="SMART" id="SM00830">
    <property type="entry name" value="CM_2"/>
    <property type="match status" value="1"/>
</dbReference>
<evidence type="ECO:0000256" key="1">
    <source>
        <dbReference type="ARBA" id="ARBA00023235"/>
    </source>
</evidence>
<dbReference type="KEGG" id="rci:RCIX1315"/>
<dbReference type="GO" id="GO:0004106">
    <property type="term" value="F:chorismate mutase activity"/>
    <property type="evidence" value="ECO:0007669"/>
    <property type="project" value="UniProtKB-EC"/>
</dbReference>
<dbReference type="GeneID" id="5145218"/>
<evidence type="ECO:0000313" key="4">
    <source>
        <dbReference type="Proteomes" id="UP000000663"/>
    </source>
</evidence>
<feature type="domain" description="Chorismate mutase" evidence="2">
    <location>
        <begin position="1"/>
        <end position="88"/>
    </location>
</feature>
<dbReference type="InterPro" id="IPR051331">
    <property type="entry name" value="Chorismate_mutase-related"/>
</dbReference>
<dbReference type="GO" id="GO:0046417">
    <property type="term" value="P:chorismate metabolic process"/>
    <property type="evidence" value="ECO:0007669"/>
    <property type="project" value="InterPro"/>
</dbReference>
<dbReference type="eggNOG" id="arCOG02098">
    <property type="taxonomic scope" value="Archaea"/>
</dbReference>
<reference evidence="3 4" key="1">
    <citation type="journal article" date="2006" name="Science">
        <title>Genome of rice cluster I archaea -- the key methane producers in the rice rhizosphere.</title>
        <authorList>
            <person name="Erkel C."/>
            <person name="Kube M."/>
            <person name="Reinhardt R."/>
            <person name="Liesack W."/>
        </authorList>
    </citation>
    <scope>NUCLEOTIDE SEQUENCE [LARGE SCALE GENOMIC DNA]</scope>
    <source>
        <strain evidence="4">DSM 22066 / NBRC 105507 / MRE50</strain>
    </source>
</reference>
<evidence type="ECO:0000313" key="3">
    <source>
        <dbReference type="EMBL" id="CAJ36602.1"/>
    </source>
</evidence>
<keyword evidence="4" id="KW-1185">Reference proteome</keyword>
<name>Q0W4U1_METAR</name>
<dbReference type="InterPro" id="IPR036979">
    <property type="entry name" value="CM_dom_sf"/>
</dbReference>
<dbReference type="Pfam" id="PF01817">
    <property type="entry name" value="CM_2"/>
    <property type="match status" value="1"/>
</dbReference>
<dbReference type="Gene3D" id="1.20.59.10">
    <property type="entry name" value="Chorismate mutase"/>
    <property type="match status" value="1"/>
</dbReference>
<dbReference type="SUPFAM" id="SSF48600">
    <property type="entry name" value="Chorismate mutase II"/>
    <property type="match status" value="1"/>
</dbReference>
<dbReference type="AlphaFoldDB" id="Q0W4U1"/>
<dbReference type="EMBL" id="AM114193">
    <property type="protein sequence ID" value="CAJ36602.1"/>
    <property type="molecule type" value="Genomic_DNA"/>
</dbReference>
<gene>
    <name evidence="3" type="primary">aroQ</name>
    <name evidence="3" type="ORF">RCIX1315</name>
</gene>
<dbReference type="InterPro" id="IPR036263">
    <property type="entry name" value="Chorismate_II_sf"/>
</dbReference>
<sequence>MSLEHIRMDIARVDDDIIRLLARRMELAELVLKEKKRLGLPINDDRQNALVLKRAMEKATELNVDTAAVREVFSILIRMSIDRQHEMSGEGNL</sequence>
<dbReference type="EC" id="5.4.99.5" evidence="3"/>
<dbReference type="PROSITE" id="PS51168">
    <property type="entry name" value="CHORISMATE_MUT_2"/>
    <property type="match status" value="1"/>
</dbReference>
<dbReference type="GO" id="GO:0009697">
    <property type="term" value="P:salicylic acid biosynthetic process"/>
    <property type="evidence" value="ECO:0007669"/>
    <property type="project" value="TreeGrafter"/>
</dbReference>
<keyword evidence="1 3" id="KW-0413">Isomerase</keyword>
<organism evidence="3 4">
    <name type="scientific">Methanocella arvoryzae (strain DSM 22066 / NBRC 105507 / MRE50)</name>
    <dbReference type="NCBI Taxonomy" id="351160"/>
    <lineage>
        <taxon>Archaea</taxon>
        <taxon>Methanobacteriati</taxon>
        <taxon>Methanobacteriota</taxon>
        <taxon>Stenosarchaea group</taxon>
        <taxon>Methanomicrobia</taxon>
        <taxon>Methanocellales</taxon>
        <taxon>Methanocellaceae</taxon>
        <taxon>Methanocella</taxon>
    </lineage>
</organism>
<dbReference type="Proteomes" id="UP000000663">
    <property type="component" value="Chromosome"/>
</dbReference>
<dbReference type="RefSeq" id="WP_012035945.1">
    <property type="nucleotide sequence ID" value="NC_009464.1"/>
</dbReference>
<dbReference type="InterPro" id="IPR002701">
    <property type="entry name" value="CM_II_prokaryot"/>
</dbReference>
<protein>
    <submittedName>
        <fullName evidence="3">Chorismate mutase</fullName>
        <ecNumber evidence="3">5.4.99.5</ecNumber>
    </submittedName>
</protein>
<proteinExistence type="predicted"/>
<evidence type="ECO:0000259" key="2">
    <source>
        <dbReference type="PROSITE" id="PS51168"/>
    </source>
</evidence>
<dbReference type="STRING" id="351160.RCIX1315"/>
<accession>Q0W4U1</accession>
<dbReference type="PANTHER" id="PTHR38041">
    <property type="entry name" value="CHORISMATE MUTASE"/>
    <property type="match status" value="1"/>
</dbReference>
<dbReference type="PANTHER" id="PTHR38041:SF1">
    <property type="entry name" value="CHORISMATE MUTASE"/>
    <property type="match status" value="1"/>
</dbReference>
<dbReference type="OrthoDB" id="107004at2157"/>